<dbReference type="RefSeq" id="WP_020934130.1">
    <property type="nucleotide sequence ID" value="NC_021915.1"/>
</dbReference>
<name>S5ST18_9CORY</name>
<dbReference type="KEGG" id="cmd:B841_03570"/>
<dbReference type="InterPro" id="IPR021456">
    <property type="entry name" value="DUF3107"/>
</dbReference>
<dbReference type="EMBL" id="CP003924">
    <property type="protein sequence ID" value="AGS34197.1"/>
    <property type="molecule type" value="Genomic_DNA"/>
</dbReference>
<dbReference type="Pfam" id="PF11305">
    <property type="entry name" value="DUF3107"/>
    <property type="match status" value="1"/>
</dbReference>
<dbReference type="Proteomes" id="UP000015388">
    <property type="component" value="Chromosome"/>
</dbReference>
<proteinExistence type="predicted"/>
<keyword evidence="2" id="KW-1185">Reference proteome</keyword>
<evidence type="ECO:0000313" key="2">
    <source>
        <dbReference type="Proteomes" id="UP000015388"/>
    </source>
</evidence>
<organism evidence="1 2">
    <name type="scientific">Corynebacterium maris DSM 45190</name>
    <dbReference type="NCBI Taxonomy" id="1224163"/>
    <lineage>
        <taxon>Bacteria</taxon>
        <taxon>Bacillati</taxon>
        <taxon>Actinomycetota</taxon>
        <taxon>Actinomycetes</taxon>
        <taxon>Mycobacteriales</taxon>
        <taxon>Corynebacteriaceae</taxon>
        <taxon>Corynebacterium</taxon>
    </lineage>
</organism>
<evidence type="ECO:0000313" key="1">
    <source>
        <dbReference type="EMBL" id="AGS34197.1"/>
    </source>
</evidence>
<protein>
    <recommendedName>
        <fullName evidence="3">ATP-binding protein</fullName>
    </recommendedName>
</protein>
<dbReference type="HOGENOM" id="CLU_168842_1_0_11"/>
<accession>S5ST18</accession>
<dbReference type="OrthoDB" id="3268468at2"/>
<sequence>MDIKIGFTESPRELIIKLEEAARGDAVTRIKDALKADEGILELDDAKGRTYLINAEEVAYVEVGSDAAHPVGFMGA</sequence>
<gene>
    <name evidence="1" type="ORF">B841_03570</name>
</gene>
<dbReference type="eggNOG" id="ENOG5032HUB">
    <property type="taxonomic scope" value="Bacteria"/>
</dbReference>
<reference evidence="1 2" key="1">
    <citation type="submission" date="2012-11" db="EMBL/GenBank/DDBJ databases">
        <title>The complete genome sequence of Corynebacterium maris Coryn-1 (=DSM 45190).</title>
        <authorList>
            <person name="Schaffert L."/>
            <person name="Albersmeier A."/>
            <person name="Kalinowski J."/>
            <person name="Ruckert C."/>
        </authorList>
    </citation>
    <scope>NUCLEOTIDE SEQUENCE [LARGE SCALE GENOMIC DNA]</scope>
    <source>
        <strain evidence="2">Coryn-1</strain>
    </source>
</reference>
<dbReference type="PATRIC" id="fig|1224163.3.peg.717"/>
<dbReference type="AlphaFoldDB" id="S5ST18"/>
<evidence type="ECO:0008006" key="3">
    <source>
        <dbReference type="Google" id="ProtNLM"/>
    </source>
</evidence>
<dbReference type="STRING" id="1224163.B841_03570"/>